<dbReference type="PATRIC" id="fig|1305737.6.peg.3105"/>
<proteinExistence type="predicted"/>
<accession>A0A0P8AE20</accession>
<comment type="caution">
    <text evidence="1">The sequence shown here is derived from an EMBL/GenBank/DDBJ whole genome shotgun (WGS) entry which is preliminary data.</text>
</comment>
<feature type="non-terminal residue" evidence="1">
    <location>
        <position position="1"/>
    </location>
</feature>
<evidence type="ECO:0000313" key="1">
    <source>
        <dbReference type="EMBL" id="KPQ13660.1"/>
    </source>
</evidence>
<dbReference type="STRING" id="1305737.GCA_000526355_01644"/>
<dbReference type="AlphaFoldDB" id="A0A0P8AE20"/>
<protein>
    <submittedName>
        <fullName evidence="1">Uncharacterized protein</fullName>
    </submittedName>
</protein>
<gene>
    <name evidence="1" type="ORF">HLUCCX10_12340</name>
</gene>
<dbReference type="EMBL" id="LJXT01000083">
    <property type="protein sequence ID" value="KPQ13660.1"/>
    <property type="molecule type" value="Genomic_DNA"/>
</dbReference>
<sequence>ATVKEGDYTLAFLTNSEDKLMMMGFVGNEKTEISAQSTAEALLYMGAGLYVYGNQVKEKYLTESGSLEELTKLTTDVENKLKTNHLALDQGLFEPELRAVIENFGESGETVDIRSRVINTEPDIKSGLQVSEKDFQNITITNRFKRRAHAFLYKESFKDRNREQTILIRQSEYSGQLQAKSDHKVDPIINIDGFLGSLKNVVKQGGMKFAVTETDPINIPLETDESQAIYKVRVVGPVWGKTTFAMTREEEKKAIDLTWKTTFYDLVWPAISELTGGFADVIKEDSEELAKVFSHMGGLIGKMESIDEFSRYGDLKKFSLEMLDFIVGTKADDIMKENLEKLLIKAYEIKYGNSGPGFEDFSKKGATRALKVADLALKAINTAWLGIDINRANMVEIFKVEANDIPFKLEPKNSGVSVNEQKELTITKLGQLPNNQSYWVKWWTTGEYGVMRDKEGRAGKEIETNFTEMFYRAISNPSQIDENAEDMVYAEVFIKDGEQLTSIGLDSARVKVKPINLEIKPSGTTLSPINGGTNEVKLYVETAGSAKKLENTDEYEYRYEWGTIGDYGMFGGYSVTENTMDNLVRYVALDEEVEKAEEEIFVRVYRLEKGTTEEKFYGEAKGIVRIENDENWKILYVPLQVVTTPNPCDGCFTNWLNASFPKEDNHESYTVRFFGFKKTAIPSVEGRTYTWKADQEVPTNIDFSRHATVPENRIGVWILNNAGGKGANPNLFNALQGFGGMIEVKIKMNPE</sequence>
<dbReference type="Proteomes" id="UP000050421">
    <property type="component" value="Unassembled WGS sequence"/>
</dbReference>
<organism evidence="1 2">
    <name type="scientific">Algoriphagus marincola HL-49</name>
    <dbReference type="NCBI Taxonomy" id="1305737"/>
    <lineage>
        <taxon>Bacteria</taxon>
        <taxon>Pseudomonadati</taxon>
        <taxon>Bacteroidota</taxon>
        <taxon>Cytophagia</taxon>
        <taxon>Cytophagales</taxon>
        <taxon>Cyclobacteriaceae</taxon>
        <taxon>Algoriphagus</taxon>
    </lineage>
</organism>
<reference evidence="1 2" key="1">
    <citation type="submission" date="2015-09" db="EMBL/GenBank/DDBJ databases">
        <title>Identification and resolution of microdiversity through metagenomic sequencing of parallel consortia.</title>
        <authorList>
            <person name="Nelson W.C."/>
            <person name="Romine M.F."/>
            <person name="Lindemann S.R."/>
        </authorList>
    </citation>
    <scope>NUCLEOTIDE SEQUENCE [LARGE SCALE GENOMIC DNA]</scope>
    <source>
        <strain evidence="1">HL-49</strain>
    </source>
</reference>
<name>A0A0P8AE20_9BACT</name>
<evidence type="ECO:0000313" key="2">
    <source>
        <dbReference type="Proteomes" id="UP000050421"/>
    </source>
</evidence>